<protein>
    <submittedName>
        <fullName evidence="10">Protease 4</fullName>
    </submittedName>
</protein>
<evidence type="ECO:0000256" key="7">
    <source>
        <dbReference type="PIRSR" id="PIRSR001217-1"/>
    </source>
</evidence>
<dbReference type="AlphaFoldDB" id="A0A1B3BAR4"/>
<dbReference type="RefSeq" id="WP_228703630.1">
    <property type="nucleotide sequence ID" value="NZ_CP012418.1"/>
</dbReference>
<keyword evidence="4" id="KW-0378">Hydrolase</keyword>
<keyword evidence="11" id="KW-1185">Reference proteome</keyword>
<keyword evidence="8" id="KW-1133">Transmembrane helix</keyword>
<feature type="transmembrane region" description="Helical" evidence="8">
    <location>
        <begin position="21"/>
        <end position="39"/>
    </location>
</feature>
<evidence type="ECO:0000256" key="1">
    <source>
        <dbReference type="ARBA" id="ARBA00004370"/>
    </source>
</evidence>
<feature type="domain" description="Peptidase S49" evidence="9">
    <location>
        <begin position="138"/>
        <end position="292"/>
    </location>
</feature>
<feature type="domain" description="Peptidase S49" evidence="9">
    <location>
        <begin position="394"/>
        <end position="545"/>
    </location>
</feature>
<dbReference type="PATRIC" id="fig|1144748.3.peg.1181"/>
<gene>
    <name evidence="10" type="ORF">KS2013_1168</name>
</gene>
<dbReference type="Gene3D" id="6.20.330.10">
    <property type="match status" value="1"/>
</dbReference>
<keyword evidence="6 8" id="KW-0472">Membrane</keyword>
<dbReference type="CDD" id="cd07018">
    <property type="entry name" value="S49_SppA_67K_type"/>
    <property type="match status" value="1"/>
</dbReference>
<dbReference type="Gene3D" id="3.90.226.10">
    <property type="entry name" value="2-enoyl-CoA Hydratase, Chain A, domain 1"/>
    <property type="match status" value="3"/>
</dbReference>
<evidence type="ECO:0000256" key="6">
    <source>
        <dbReference type="ARBA" id="ARBA00023136"/>
    </source>
</evidence>
<dbReference type="KEGG" id="ksd:KS2013_1168"/>
<dbReference type="EMBL" id="CP012418">
    <property type="protein sequence ID" value="AOE49888.1"/>
    <property type="molecule type" value="Genomic_DNA"/>
</dbReference>
<feature type="active site" description="Nucleophile" evidence="7">
    <location>
        <position position="411"/>
    </location>
</feature>
<name>A0A1B3BAR4_9GAMM</name>
<evidence type="ECO:0000256" key="3">
    <source>
        <dbReference type="ARBA" id="ARBA00022670"/>
    </source>
</evidence>
<evidence type="ECO:0000256" key="8">
    <source>
        <dbReference type="SAM" id="Phobius"/>
    </source>
</evidence>
<dbReference type="Proteomes" id="UP000094147">
    <property type="component" value="Chromosome"/>
</dbReference>
<dbReference type="SUPFAM" id="SSF52096">
    <property type="entry name" value="ClpP/crotonase"/>
    <property type="match status" value="2"/>
</dbReference>
<evidence type="ECO:0000259" key="9">
    <source>
        <dbReference type="Pfam" id="PF01343"/>
    </source>
</evidence>
<keyword evidence="8" id="KW-0812">Transmembrane</keyword>
<dbReference type="Pfam" id="PF01343">
    <property type="entry name" value="Peptidase_S49"/>
    <property type="match status" value="2"/>
</dbReference>
<dbReference type="NCBIfam" id="TIGR00705">
    <property type="entry name" value="SppA_67K"/>
    <property type="match status" value="1"/>
</dbReference>
<comment type="subcellular location">
    <subcellularLocation>
        <location evidence="1">Membrane</location>
    </subcellularLocation>
</comment>
<dbReference type="PANTHER" id="PTHR33209">
    <property type="entry name" value="PROTEASE 4"/>
    <property type="match status" value="1"/>
</dbReference>
<dbReference type="GO" id="GO:0008236">
    <property type="term" value="F:serine-type peptidase activity"/>
    <property type="evidence" value="ECO:0007669"/>
    <property type="project" value="UniProtKB-KW"/>
</dbReference>
<accession>A0A1B3BAR4</accession>
<sequence>MSKPNSIIGRFFYRIWKTVDVSGRLFIGLIAITLFVLFVRSCVSGPDLPKVNDGSALILNPTGILVEQEKYVDPIEKVIAGAQGANDLEASMYDLLDAIEYAKKDDSISVMVIQTNKLMGAYGGISKYQDLREAIQDFKTTGKKVIAVADWYSQGQYYLASVADEVYMNPQGSMMFDGMARTGTYFKSALDKLGVNVHVFRVGTFKSAVEPFIRDNMSDAAKEANIEWLGDLWKAMKTDIAGSRDMSVEEFDSFIENYLPIIQQHNGDGAQAALSSGFVDKLMTRGDFREYMINKVGLNDKKDSYQAIGYKKYLKARRPLIDMPSGKDKVAVIVAKGEIVDGNRKEGIIGGDSTARLIRKARLDDSVKAIVMRVDSPGGSAFASEVIRSELARAQKEGKIVVTSMAGMAASGGYWISATSDEIWAHPTTITGSIGIFGMVPTFEEPLNKIGINRDGVGTTKWSRSFDIMSGISEDFKAVIQANIEKGYDDFLSLVAEGRDMTKEEVDSIAQGRVWSGEDAHRLGLVDKLGDLDDAVKSAAKLANIDDYDVRFIKRELDPTEKMIRDILSNAKATGDYSALESVSAKTNPLLHAVNSQVKEIYRLIQNYNDPNHAYLHCMCEVK</sequence>
<dbReference type="InterPro" id="IPR029045">
    <property type="entry name" value="ClpP/crotonase-like_dom_sf"/>
</dbReference>
<evidence type="ECO:0000313" key="11">
    <source>
        <dbReference type="Proteomes" id="UP000094147"/>
    </source>
</evidence>
<dbReference type="GO" id="GO:0006465">
    <property type="term" value="P:signal peptide processing"/>
    <property type="evidence" value="ECO:0007669"/>
    <property type="project" value="InterPro"/>
</dbReference>
<dbReference type="NCBIfam" id="TIGR00706">
    <property type="entry name" value="SppA_dom"/>
    <property type="match status" value="1"/>
</dbReference>
<dbReference type="PIRSF" id="PIRSF001217">
    <property type="entry name" value="Protease_4_SppA"/>
    <property type="match status" value="1"/>
</dbReference>
<evidence type="ECO:0000256" key="5">
    <source>
        <dbReference type="ARBA" id="ARBA00022825"/>
    </source>
</evidence>
<dbReference type="InterPro" id="IPR047217">
    <property type="entry name" value="S49_SppA_67K_type_N"/>
</dbReference>
<dbReference type="CDD" id="cd07023">
    <property type="entry name" value="S49_Sppa_N_C"/>
    <property type="match status" value="1"/>
</dbReference>
<dbReference type="InterPro" id="IPR004635">
    <property type="entry name" value="Pept_S49_SppA"/>
</dbReference>
<evidence type="ECO:0000256" key="2">
    <source>
        <dbReference type="ARBA" id="ARBA00008683"/>
    </source>
</evidence>
<feature type="active site" description="Proton donor/acceptor" evidence="7">
    <location>
        <position position="206"/>
    </location>
</feature>
<evidence type="ECO:0000256" key="4">
    <source>
        <dbReference type="ARBA" id="ARBA00022801"/>
    </source>
</evidence>
<reference evidence="11" key="1">
    <citation type="submission" date="2015-08" db="EMBL/GenBank/DDBJ databases">
        <authorList>
            <person name="Kim K.M."/>
        </authorList>
    </citation>
    <scope>NUCLEOTIDE SEQUENCE [LARGE SCALE GENOMIC DNA]</scope>
    <source>
        <strain evidence="11">KCTC 23892</strain>
    </source>
</reference>
<proteinExistence type="inferred from homology"/>
<comment type="similarity">
    <text evidence="2">Belongs to the peptidase S49 family.</text>
</comment>
<dbReference type="GO" id="GO:0016020">
    <property type="term" value="C:membrane"/>
    <property type="evidence" value="ECO:0007669"/>
    <property type="project" value="UniProtKB-SubCell"/>
</dbReference>
<dbReference type="STRING" id="1144748.KS2013_1168"/>
<dbReference type="InterPro" id="IPR002142">
    <property type="entry name" value="Peptidase_S49"/>
</dbReference>
<dbReference type="PANTHER" id="PTHR33209:SF1">
    <property type="entry name" value="PEPTIDASE S49 DOMAIN-CONTAINING PROTEIN"/>
    <property type="match status" value="1"/>
</dbReference>
<keyword evidence="5" id="KW-0720">Serine protease</keyword>
<evidence type="ECO:0000313" key="10">
    <source>
        <dbReference type="EMBL" id="AOE49888.1"/>
    </source>
</evidence>
<keyword evidence="3 10" id="KW-0645">Protease</keyword>
<organism evidence="10 11">
    <name type="scientific">Kangiella sediminilitoris</name>
    <dbReference type="NCBI Taxonomy" id="1144748"/>
    <lineage>
        <taxon>Bacteria</taxon>
        <taxon>Pseudomonadati</taxon>
        <taxon>Pseudomonadota</taxon>
        <taxon>Gammaproteobacteria</taxon>
        <taxon>Kangiellales</taxon>
        <taxon>Kangiellaceae</taxon>
        <taxon>Kangiella</taxon>
    </lineage>
</organism>
<dbReference type="InterPro" id="IPR047272">
    <property type="entry name" value="S49_SppA_C"/>
</dbReference>
<dbReference type="InterPro" id="IPR004634">
    <property type="entry name" value="Pept_S49_pIV"/>
</dbReference>